<dbReference type="GO" id="GO:0033499">
    <property type="term" value="P:galactose catabolic process via UDP-galactose, Leloir pathway"/>
    <property type="evidence" value="ECO:0007669"/>
    <property type="project" value="TreeGrafter"/>
</dbReference>
<dbReference type="Proteomes" id="UP001056429">
    <property type="component" value="Unassembled WGS sequence"/>
</dbReference>
<dbReference type="PROSITE" id="PS00545">
    <property type="entry name" value="ALDOSE_1_EPIMERASE"/>
    <property type="match status" value="1"/>
</dbReference>
<dbReference type="EC" id="5.1.3.3" evidence="4 8"/>
<evidence type="ECO:0000256" key="11">
    <source>
        <dbReference type="PIRSR" id="PIRSR005096-3"/>
    </source>
</evidence>
<dbReference type="PANTHER" id="PTHR10091">
    <property type="entry name" value="ALDOSE-1-EPIMERASE"/>
    <property type="match status" value="1"/>
</dbReference>
<evidence type="ECO:0000256" key="4">
    <source>
        <dbReference type="ARBA" id="ARBA00013185"/>
    </source>
</evidence>
<feature type="active site" description="Proton donor" evidence="9">
    <location>
        <position position="181"/>
    </location>
</feature>
<evidence type="ECO:0000256" key="2">
    <source>
        <dbReference type="ARBA" id="ARBA00005028"/>
    </source>
</evidence>
<proteinExistence type="inferred from homology"/>
<dbReference type="AlphaFoldDB" id="A0A9J6NWH7"/>
<dbReference type="CDD" id="cd09019">
    <property type="entry name" value="galactose_mutarotase_like"/>
    <property type="match status" value="1"/>
</dbReference>
<evidence type="ECO:0000313" key="13">
    <source>
        <dbReference type="Proteomes" id="UP001056429"/>
    </source>
</evidence>
<organism evidence="12 13">
    <name type="scientific">Oceanirhabdus seepicola</name>
    <dbReference type="NCBI Taxonomy" id="2828781"/>
    <lineage>
        <taxon>Bacteria</taxon>
        <taxon>Bacillati</taxon>
        <taxon>Bacillota</taxon>
        <taxon>Clostridia</taxon>
        <taxon>Eubacteriales</taxon>
        <taxon>Clostridiaceae</taxon>
        <taxon>Oceanirhabdus</taxon>
    </lineage>
</organism>
<dbReference type="PIRSF" id="PIRSF005096">
    <property type="entry name" value="GALM"/>
    <property type="match status" value="1"/>
</dbReference>
<dbReference type="InterPro" id="IPR014718">
    <property type="entry name" value="GH-type_carb-bd"/>
</dbReference>
<dbReference type="SUPFAM" id="SSF74650">
    <property type="entry name" value="Galactose mutarotase-like"/>
    <property type="match status" value="1"/>
</dbReference>
<gene>
    <name evidence="12" type="ORF">KDK92_01330</name>
</gene>
<dbReference type="GO" id="GO:0030246">
    <property type="term" value="F:carbohydrate binding"/>
    <property type="evidence" value="ECO:0007669"/>
    <property type="project" value="InterPro"/>
</dbReference>
<dbReference type="NCBIfam" id="NF008277">
    <property type="entry name" value="PRK11055.1"/>
    <property type="match status" value="1"/>
</dbReference>
<reference evidence="12" key="1">
    <citation type="journal article" date="2021" name="mSystems">
        <title>Bacteria and Archaea Synergistically Convert Glycine Betaine to Biogenic Methane in the Formosa Cold Seep of the South China Sea.</title>
        <authorList>
            <person name="Li L."/>
            <person name="Zhang W."/>
            <person name="Zhang S."/>
            <person name="Song L."/>
            <person name="Sun Q."/>
            <person name="Zhang H."/>
            <person name="Xiang H."/>
            <person name="Dong X."/>
        </authorList>
    </citation>
    <scope>NUCLEOTIDE SEQUENCE</scope>
    <source>
        <strain evidence="12">ZWT</strain>
    </source>
</reference>
<sequence length="350" mass="39189">MKTIKKSVFGKLKSGEEVLEFELINKNNIKVKVLNYGGIIREIITPGKDGKFENIVLGFDTISEYEEQSPYFGCIVGRSAGRISKGRFEIDGQEYRLAQNNGVNNLHGGNKGFDKAIWDTKNLIDEDSVSLVLNYLSVDGEEGFPGNLKTQVTYTLTDQNEFEIKFSGVSDKKTLINLTNHTYFNLSGNLKDNILNHKLTLKADNVIYVDDQTIPTGVIADVKGGVFDFTEEKKIGEDINKQEEQLLNCGGYDHPWVFNKSKIAQIKLEDEKSGRGMEISTDQPVVVIYASNQMGDELILSGGRESERNLGVCLETQDYPDAINQPSFPCKVYESGEVYTACTKYKFFNC</sequence>
<dbReference type="PANTHER" id="PTHR10091:SF0">
    <property type="entry name" value="GALACTOSE MUTAROTASE"/>
    <property type="match status" value="1"/>
</dbReference>
<dbReference type="Pfam" id="PF01263">
    <property type="entry name" value="Aldose_epim"/>
    <property type="match status" value="1"/>
</dbReference>
<reference evidence="12" key="2">
    <citation type="submission" date="2021-04" db="EMBL/GenBank/DDBJ databases">
        <authorList>
            <person name="Dong X."/>
        </authorList>
    </citation>
    <scope>NUCLEOTIDE SEQUENCE</scope>
    <source>
        <strain evidence="12">ZWT</strain>
    </source>
</reference>
<evidence type="ECO:0000313" key="12">
    <source>
        <dbReference type="EMBL" id="MCM1988366.1"/>
    </source>
</evidence>
<dbReference type="InterPro" id="IPR015443">
    <property type="entry name" value="Aldose_1-epimerase"/>
</dbReference>
<accession>A0A9J6NWH7</accession>
<keyword evidence="6 8" id="KW-0413">Isomerase</keyword>
<dbReference type="GO" id="GO:0004034">
    <property type="term" value="F:aldose 1-epimerase activity"/>
    <property type="evidence" value="ECO:0007669"/>
    <property type="project" value="UniProtKB-EC"/>
</dbReference>
<evidence type="ECO:0000256" key="3">
    <source>
        <dbReference type="ARBA" id="ARBA00006206"/>
    </source>
</evidence>
<protein>
    <recommendedName>
        <fullName evidence="5 8">Aldose 1-epimerase</fullName>
        <ecNumber evidence="4 8">5.1.3.3</ecNumber>
    </recommendedName>
</protein>
<evidence type="ECO:0000256" key="7">
    <source>
        <dbReference type="ARBA" id="ARBA00023277"/>
    </source>
</evidence>
<dbReference type="Gene3D" id="2.70.98.10">
    <property type="match status" value="1"/>
</dbReference>
<dbReference type="RefSeq" id="WP_250857235.1">
    <property type="nucleotide sequence ID" value="NZ_JAGSOJ010000001.1"/>
</dbReference>
<dbReference type="EMBL" id="JAGSOJ010000001">
    <property type="protein sequence ID" value="MCM1988366.1"/>
    <property type="molecule type" value="Genomic_DNA"/>
</dbReference>
<dbReference type="InterPro" id="IPR047215">
    <property type="entry name" value="Galactose_mutarotase-like"/>
</dbReference>
<keyword evidence="7 8" id="KW-0119">Carbohydrate metabolism</keyword>
<evidence type="ECO:0000256" key="8">
    <source>
        <dbReference type="PIRNR" id="PIRNR005096"/>
    </source>
</evidence>
<dbReference type="GO" id="GO:0006006">
    <property type="term" value="P:glucose metabolic process"/>
    <property type="evidence" value="ECO:0007669"/>
    <property type="project" value="TreeGrafter"/>
</dbReference>
<feature type="binding site" evidence="11">
    <location>
        <begin position="181"/>
        <end position="183"/>
    </location>
    <ligand>
        <name>beta-D-galactose</name>
        <dbReference type="ChEBI" id="CHEBI:27667"/>
    </ligand>
</feature>
<evidence type="ECO:0000256" key="5">
    <source>
        <dbReference type="ARBA" id="ARBA00014165"/>
    </source>
</evidence>
<evidence type="ECO:0000256" key="6">
    <source>
        <dbReference type="ARBA" id="ARBA00023235"/>
    </source>
</evidence>
<comment type="similarity">
    <text evidence="3 8">Belongs to the aldose epimerase family.</text>
</comment>
<evidence type="ECO:0000256" key="9">
    <source>
        <dbReference type="PIRSR" id="PIRSR005096-1"/>
    </source>
</evidence>
<dbReference type="GO" id="GO:0005737">
    <property type="term" value="C:cytoplasm"/>
    <property type="evidence" value="ECO:0007669"/>
    <property type="project" value="TreeGrafter"/>
</dbReference>
<keyword evidence="13" id="KW-1185">Reference proteome</keyword>
<name>A0A9J6NWH7_9CLOT</name>
<evidence type="ECO:0000256" key="1">
    <source>
        <dbReference type="ARBA" id="ARBA00001614"/>
    </source>
</evidence>
<comment type="caution">
    <text evidence="12">The sequence shown here is derived from an EMBL/GenBank/DDBJ whole genome shotgun (WGS) entry which is preliminary data.</text>
</comment>
<dbReference type="InterPro" id="IPR018052">
    <property type="entry name" value="Ald1_epimerase_CS"/>
</dbReference>
<dbReference type="InterPro" id="IPR008183">
    <property type="entry name" value="Aldose_1/G6P_1-epimerase"/>
</dbReference>
<comment type="catalytic activity">
    <reaction evidence="1 8">
        <text>alpha-D-glucose = beta-D-glucose</text>
        <dbReference type="Rhea" id="RHEA:10264"/>
        <dbReference type="ChEBI" id="CHEBI:15903"/>
        <dbReference type="ChEBI" id="CHEBI:17925"/>
        <dbReference type="EC" id="5.1.3.3"/>
    </reaction>
</comment>
<dbReference type="InterPro" id="IPR011013">
    <property type="entry name" value="Gal_mutarotase_sf_dom"/>
</dbReference>
<evidence type="ECO:0000256" key="10">
    <source>
        <dbReference type="PIRSR" id="PIRSR005096-2"/>
    </source>
</evidence>
<feature type="binding site" evidence="10">
    <location>
        <position position="253"/>
    </location>
    <ligand>
        <name>beta-D-galactose</name>
        <dbReference type="ChEBI" id="CHEBI:27667"/>
    </ligand>
</feature>
<comment type="pathway">
    <text evidence="2 8">Carbohydrate metabolism; hexose metabolism.</text>
</comment>
<feature type="active site" description="Proton acceptor" evidence="9">
    <location>
        <position position="315"/>
    </location>
</feature>